<evidence type="ECO:0000313" key="1">
    <source>
        <dbReference type="EMBL" id="CAG9538143.1"/>
    </source>
</evidence>
<proteinExistence type="predicted"/>
<accession>A0A8J2MRW7</accession>
<name>A0A8J2MRW7_9BILA</name>
<evidence type="ECO:0000313" key="2">
    <source>
        <dbReference type="Proteomes" id="UP000746747"/>
    </source>
</evidence>
<comment type="caution">
    <text evidence="1">The sequence shown here is derived from an EMBL/GenBank/DDBJ whole genome shotgun (WGS) entry which is preliminary data.</text>
</comment>
<reference evidence="1" key="1">
    <citation type="submission" date="2021-09" db="EMBL/GenBank/DDBJ databases">
        <authorList>
            <consortium name="Pathogen Informatics"/>
        </authorList>
    </citation>
    <scope>NUCLEOTIDE SEQUENCE</scope>
</reference>
<dbReference type="AlphaFoldDB" id="A0A8J2MRW7"/>
<dbReference type="Proteomes" id="UP000746747">
    <property type="component" value="Unassembled WGS sequence"/>
</dbReference>
<protein>
    <submittedName>
        <fullName evidence="1">Uncharacterized protein</fullName>
    </submittedName>
</protein>
<sequence length="108" mass="12316">MEMNPLVLESSRVNTCNVSHDNHNTYAHLTHDKAQGRARERYRPIHSDSPAHISCTYAKNVTFYNLSVLARIKDLNFCPIVVRECNLKCMLPNRTDNGQFMASQIPSP</sequence>
<gene>
    <name evidence="1" type="ORF">CJOHNSTONI_LOCUS7879</name>
</gene>
<dbReference type="EMBL" id="CAKAEH010001626">
    <property type="protein sequence ID" value="CAG9538143.1"/>
    <property type="molecule type" value="Genomic_DNA"/>
</dbReference>
<keyword evidence="2" id="KW-1185">Reference proteome</keyword>
<organism evidence="1 2">
    <name type="scientific">Cercopithifilaria johnstoni</name>
    <dbReference type="NCBI Taxonomy" id="2874296"/>
    <lineage>
        <taxon>Eukaryota</taxon>
        <taxon>Metazoa</taxon>
        <taxon>Ecdysozoa</taxon>
        <taxon>Nematoda</taxon>
        <taxon>Chromadorea</taxon>
        <taxon>Rhabditida</taxon>
        <taxon>Spirurina</taxon>
        <taxon>Spiruromorpha</taxon>
        <taxon>Filarioidea</taxon>
        <taxon>Onchocercidae</taxon>
        <taxon>Cercopithifilaria</taxon>
    </lineage>
</organism>